<evidence type="ECO:0000313" key="2">
    <source>
        <dbReference type="EMBL" id="BBA37385.1"/>
    </source>
</evidence>
<organism evidence="2 3">
    <name type="scientific">Methylocaldum marinum</name>
    <dbReference type="NCBI Taxonomy" id="1432792"/>
    <lineage>
        <taxon>Bacteria</taxon>
        <taxon>Pseudomonadati</taxon>
        <taxon>Pseudomonadota</taxon>
        <taxon>Gammaproteobacteria</taxon>
        <taxon>Methylococcales</taxon>
        <taxon>Methylococcaceae</taxon>
        <taxon>Methylocaldum</taxon>
    </lineage>
</organism>
<dbReference type="PROSITE" id="PS00197">
    <property type="entry name" value="2FE2S_FER_1"/>
    <property type="match status" value="1"/>
</dbReference>
<dbReference type="InterPro" id="IPR012675">
    <property type="entry name" value="Beta-grasp_dom_sf"/>
</dbReference>
<dbReference type="Gene3D" id="3.10.20.30">
    <property type="match status" value="1"/>
</dbReference>
<dbReference type="OrthoDB" id="9133614at2"/>
<proteinExistence type="predicted"/>
<protein>
    <submittedName>
        <fullName evidence="2">Ferredoxin</fullName>
    </submittedName>
</protein>
<gene>
    <name evidence="2" type="ORF">sS8_5468</name>
</gene>
<accession>A0A250L0H3</accession>
<reference evidence="2 3" key="1">
    <citation type="submission" date="2016-12" db="EMBL/GenBank/DDBJ databases">
        <title>Genome sequencing of Methylocaldum marinum.</title>
        <authorList>
            <person name="Takeuchi M."/>
            <person name="Kamagata Y."/>
            <person name="Hiraoka S."/>
            <person name="Oshima K."/>
            <person name="Hattori M."/>
            <person name="Iwasaki W."/>
        </authorList>
    </citation>
    <scope>NUCLEOTIDE SEQUENCE [LARGE SCALE GENOMIC DNA]</scope>
    <source>
        <strain evidence="2 3">S8</strain>
    </source>
</reference>
<dbReference type="RefSeq" id="WP_119632379.1">
    <property type="nucleotide sequence ID" value="NZ_AP017928.1"/>
</dbReference>
<dbReference type="PROSITE" id="PS51085">
    <property type="entry name" value="2FE2S_FER_2"/>
    <property type="match status" value="1"/>
</dbReference>
<dbReference type="CDD" id="cd00207">
    <property type="entry name" value="fer2"/>
    <property type="match status" value="1"/>
</dbReference>
<dbReference type="InterPro" id="IPR001041">
    <property type="entry name" value="2Fe-2S_ferredoxin-type"/>
</dbReference>
<sequence length="115" mass="12763">MANVTFSSPAMRKDVTVYATAGDCHTLLAVAQKNKVPIHFECENGECGSCAVEVSVLSGKLPMGMHLTEKEKTVLRLAGKITREQIEQAEVTDEPPPWRLACQYIVRDEDILVRF</sequence>
<feature type="domain" description="2Fe-2S ferredoxin-type" evidence="1">
    <location>
        <begin position="2"/>
        <end position="115"/>
    </location>
</feature>
<evidence type="ECO:0000259" key="1">
    <source>
        <dbReference type="PROSITE" id="PS51085"/>
    </source>
</evidence>
<evidence type="ECO:0000313" key="3">
    <source>
        <dbReference type="Proteomes" id="UP000266313"/>
    </source>
</evidence>
<dbReference type="EMBL" id="AP017928">
    <property type="protein sequence ID" value="BBA37385.1"/>
    <property type="molecule type" value="Genomic_DNA"/>
</dbReference>
<dbReference type="KEGG" id="mmai:sS8_5468"/>
<dbReference type="Pfam" id="PF00111">
    <property type="entry name" value="Fer2"/>
    <property type="match status" value="1"/>
</dbReference>
<dbReference type="InterPro" id="IPR036010">
    <property type="entry name" value="2Fe-2S_ferredoxin-like_sf"/>
</dbReference>
<dbReference type="Proteomes" id="UP000266313">
    <property type="component" value="Chromosome"/>
</dbReference>
<dbReference type="SUPFAM" id="SSF54292">
    <property type="entry name" value="2Fe-2S ferredoxin-like"/>
    <property type="match status" value="1"/>
</dbReference>
<keyword evidence="3" id="KW-1185">Reference proteome</keyword>
<dbReference type="GO" id="GO:0051537">
    <property type="term" value="F:2 iron, 2 sulfur cluster binding"/>
    <property type="evidence" value="ECO:0007669"/>
    <property type="project" value="InterPro"/>
</dbReference>
<dbReference type="AlphaFoldDB" id="A0A250L0H3"/>
<dbReference type="InterPro" id="IPR006058">
    <property type="entry name" value="2Fe2S_fd_BS"/>
</dbReference>
<name>A0A250L0H3_9GAMM</name>